<evidence type="ECO:0000313" key="1">
    <source>
        <dbReference type="EMBL" id="JAH90038.1"/>
    </source>
</evidence>
<reference evidence="1" key="2">
    <citation type="journal article" date="2015" name="Fish Shellfish Immunol.">
        <title>Early steps in the European eel (Anguilla anguilla)-Vibrio vulnificus interaction in the gills: Role of the RtxA13 toxin.</title>
        <authorList>
            <person name="Callol A."/>
            <person name="Pajuelo D."/>
            <person name="Ebbesson L."/>
            <person name="Teles M."/>
            <person name="MacKenzie S."/>
            <person name="Amaro C."/>
        </authorList>
    </citation>
    <scope>NUCLEOTIDE SEQUENCE</scope>
</reference>
<dbReference type="EMBL" id="GBXM01018539">
    <property type="protein sequence ID" value="JAH90038.1"/>
    <property type="molecule type" value="Transcribed_RNA"/>
</dbReference>
<accession>A0A0E9WKM9</accession>
<protein>
    <submittedName>
        <fullName evidence="1">Uncharacterized protein</fullName>
    </submittedName>
</protein>
<sequence>MKNLLHLCRLSRIKMNSSAGVIMLHYDYAALIQGELSGHMLPLDLLSMFSGGQYRLSSFLHAH</sequence>
<proteinExistence type="predicted"/>
<reference evidence="1" key="1">
    <citation type="submission" date="2014-11" db="EMBL/GenBank/DDBJ databases">
        <authorList>
            <person name="Amaro Gonzalez C."/>
        </authorList>
    </citation>
    <scope>NUCLEOTIDE SEQUENCE</scope>
</reference>
<name>A0A0E9WKM9_ANGAN</name>
<dbReference type="AlphaFoldDB" id="A0A0E9WKM9"/>
<organism evidence="1">
    <name type="scientific">Anguilla anguilla</name>
    <name type="common">European freshwater eel</name>
    <name type="synonym">Muraena anguilla</name>
    <dbReference type="NCBI Taxonomy" id="7936"/>
    <lineage>
        <taxon>Eukaryota</taxon>
        <taxon>Metazoa</taxon>
        <taxon>Chordata</taxon>
        <taxon>Craniata</taxon>
        <taxon>Vertebrata</taxon>
        <taxon>Euteleostomi</taxon>
        <taxon>Actinopterygii</taxon>
        <taxon>Neopterygii</taxon>
        <taxon>Teleostei</taxon>
        <taxon>Anguilliformes</taxon>
        <taxon>Anguillidae</taxon>
        <taxon>Anguilla</taxon>
    </lineage>
</organism>